<dbReference type="PANTHER" id="PTHR44843">
    <property type="entry name" value="METHYLTRANSFERASE"/>
    <property type="match status" value="1"/>
</dbReference>
<keyword evidence="1" id="KW-0732">Signal</keyword>
<evidence type="ECO:0000313" key="5">
    <source>
        <dbReference type="Proteomes" id="UP000822688"/>
    </source>
</evidence>
<organism evidence="4 5">
    <name type="scientific">Ceratodon purpureus</name>
    <name type="common">Fire moss</name>
    <name type="synonym">Dicranum purpureum</name>
    <dbReference type="NCBI Taxonomy" id="3225"/>
    <lineage>
        <taxon>Eukaryota</taxon>
        <taxon>Viridiplantae</taxon>
        <taxon>Streptophyta</taxon>
        <taxon>Embryophyta</taxon>
        <taxon>Bryophyta</taxon>
        <taxon>Bryophytina</taxon>
        <taxon>Bryopsida</taxon>
        <taxon>Dicranidae</taxon>
        <taxon>Pseudoditrichales</taxon>
        <taxon>Ditrichaceae</taxon>
        <taxon>Ceratodon</taxon>
    </lineage>
</organism>
<dbReference type="Gene3D" id="3.40.50.150">
    <property type="entry name" value="Vaccinia Virus protein VP39"/>
    <property type="match status" value="2"/>
</dbReference>
<dbReference type="NCBIfam" id="TIGR01444">
    <property type="entry name" value="fkbM_fam"/>
    <property type="match status" value="1"/>
</dbReference>
<dbReference type="PANTHER" id="PTHR44843:SF14">
    <property type="entry name" value="METHYLTRANSFERASE TYPE 11 DOMAIN-CONTAINING PROTEIN"/>
    <property type="match status" value="1"/>
</dbReference>
<dbReference type="Pfam" id="PF25276">
    <property type="entry name" value="DUF7870"/>
    <property type="match status" value="2"/>
</dbReference>
<evidence type="ECO:0000259" key="3">
    <source>
        <dbReference type="Pfam" id="PF25276"/>
    </source>
</evidence>
<dbReference type="AlphaFoldDB" id="A0A8T0J4A9"/>
<feature type="domain" description="DUF7870" evidence="3">
    <location>
        <begin position="432"/>
        <end position="529"/>
    </location>
</feature>
<gene>
    <name evidence="4" type="ORF">KC19_1G067600</name>
</gene>
<keyword evidence="5" id="KW-1185">Reference proteome</keyword>
<dbReference type="InterPro" id="IPR029063">
    <property type="entry name" value="SAM-dependent_MTases_sf"/>
</dbReference>
<name>A0A8T0J4A9_CERPU</name>
<feature type="signal peptide" evidence="1">
    <location>
        <begin position="1"/>
        <end position="22"/>
    </location>
</feature>
<dbReference type="InterPro" id="IPR013216">
    <property type="entry name" value="Methyltransf_11"/>
</dbReference>
<accession>A0A8T0J4A9</accession>
<dbReference type="Proteomes" id="UP000822688">
    <property type="component" value="Chromosome 1"/>
</dbReference>
<feature type="domain" description="DUF7870" evidence="3">
    <location>
        <begin position="295"/>
        <end position="382"/>
    </location>
</feature>
<evidence type="ECO:0000313" key="4">
    <source>
        <dbReference type="EMBL" id="KAG0590052.1"/>
    </source>
</evidence>
<dbReference type="InterPro" id="IPR006342">
    <property type="entry name" value="FkbM_mtfrase"/>
</dbReference>
<protein>
    <recommendedName>
        <fullName evidence="6">Methyltransferase type 11 domain-containing protein</fullName>
    </recommendedName>
</protein>
<dbReference type="SUPFAM" id="SSF53335">
    <property type="entry name" value="S-adenosyl-L-methionine-dependent methyltransferases"/>
    <property type="match status" value="2"/>
</dbReference>
<evidence type="ECO:0008006" key="6">
    <source>
        <dbReference type="Google" id="ProtNLM"/>
    </source>
</evidence>
<sequence length="529" mass="60310">MNRPSVCCRMFLRWLSLSCALALLPSLFLVYSFRSHQGTPSPSRSSAAVLTPESIPLDIGFQPGIDGLRPRHHFRSYDEYIQLQLNKTLNARLRQVWSTVDWRRKINVFSPMFRRFLDEGLVKPEHKVMCIGARMGQEVVALKEIGVADAIGIDLVPAPPLVIQGDIHHHPFPDSTFDFEFSNVFDHALSPQRFVSEIERTLKPSGVAVLHVALHTKSDKFSVTDLLSVDALLSLFHHSDLIHIRLVDAFGLDTEVAMKKRNVNTDLSAHSSNITKTTSNCATPKSKSALINLAEPLILTEPKKPWVTFKRNIRSVKYLPTLTNITNRKRYIYIDIGARNYGSSIGSWFQKAYPKQGHNFIIYAIEADHHAFSQSYTNHTEVNFMPFAAWVRNETLMFGSDSSGTSFTSRHVGMGRIHQHVQSGSPKLERDQLIEVQGIDIAEWIRSVASEDDFVVVKMDVEGAEYELLPRLMTTGVICLVDELFLECHYNRWQHCCPERTTKYNRTYQDCVSLFRSLRQNGVLVHQWW</sequence>
<evidence type="ECO:0000256" key="1">
    <source>
        <dbReference type="SAM" id="SignalP"/>
    </source>
</evidence>
<proteinExistence type="predicted"/>
<dbReference type="GO" id="GO:0008757">
    <property type="term" value="F:S-adenosylmethionine-dependent methyltransferase activity"/>
    <property type="evidence" value="ECO:0007669"/>
    <property type="project" value="InterPro"/>
</dbReference>
<comment type="caution">
    <text evidence="4">The sequence shown here is derived from an EMBL/GenBank/DDBJ whole genome shotgun (WGS) entry which is preliminary data.</text>
</comment>
<feature type="chain" id="PRO_5035719292" description="Methyltransferase type 11 domain-containing protein" evidence="1">
    <location>
        <begin position="23"/>
        <end position="529"/>
    </location>
</feature>
<dbReference type="InterPro" id="IPR057192">
    <property type="entry name" value="DUF7870"/>
</dbReference>
<dbReference type="Pfam" id="PF08241">
    <property type="entry name" value="Methyltransf_11"/>
    <property type="match status" value="1"/>
</dbReference>
<evidence type="ECO:0000259" key="2">
    <source>
        <dbReference type="Pfam" id="PF08241"/>
    </source>
</evidence>
<dbReference type="EMBL" id="CM026421">
    <property type="protein sequence ID" value="KAG0590052.1"/>
    <property type="molecule type" value="Genomic_DNA"/>
</dbReference>
<feature type="domain" description="Methyltransferase type 11" evidence="2">
    <location>
        <begin position="131"/>
        <end position="209"/>
    </location>
</feature>
<reference evidence="4" key="1">
    <citation type="submission" date="2020-06" db="EMBL/GenBank/DDBJ databases">
        <title>WGS assembly of Ceratodon purpureus strain R40.</title>
        <authorList>
            <person name="Carey S.B."/>
            <person name="Jenkins J."/>
            <person name="Shu S."/>
            <person name="Lovell J.T."/>
            <person name="Sreedasyam A."/>
            <person name="Maumus F."/>
            <person name="Tiley G.P."/>
            <person name="Fernandez-Pozo N."/>
            <person name="Barry K."/>
            <person name="Chen C."/>
            <person name="Wang M."/>
            <person name="Lipzen A."/>
            <person name="Daum C."/>
            <person name="Saski C.A."/>
            <person name="Payton A.C."/>
            <person name="Mcbreen J.C."/>
            <person name="Conrad R.E."/>
            <person name="Kollar L.M."/>
            <person name="Olsson S."/>
            <person name="Huttunen S."/>
            <person name="Landis J.B."/>
            <person name="Wickett N.J."/>
            <person name="Johnson M.G."/>
            <person name="Rensing S.A."/>
            <person name="Grimwood J."/>
            <person name="Schmutz J."/>
            <person name="Mcdaniel S.F."/>
        </authorList>
    </citation>
    <scope>NUCLEOTIDE SEQUENCE</scope>
    <source>
        <strain evidence="4">R40</strain>
    </source>
</reference>